<keyword evidence="5" id="KW-1185">Reference proteome</keyword>
<evidence type="ECO:0000313" key="5">
    <source>
        <dbReference type="Proteomes" id="UP001219862"/>
    </source>
</evidence>
<dbReference type="InterPro" id="IPR011051">
    <property type="entry name" value="RmlC_Cupin_sf"/>
</dbReference>
<dbReference type="PANTHER" id="PTHR11019">
    <property type="entry name" value="HTH-TYPE TRANSCRIPTIONAL REGULATOR NIMR"/>
    <property type="match status" value="1"/>
</dbReference>
<name>A0ABT5KN32_9BURK</name>
<feature type="domain" description="HTH araC/xylS-type" evidence="3">
    <location>
        <begin position="181"/>
        <end position="281"/>
    </location>
</feature>
<dbReference type="InterPro" id="IPR003313">
    <property type="entry name" value="AraC-bd"/>
</dbReference>
<evidence type="ECO:0000313" key="4">
    <source>
        <dbReference type="EMBL" id="MDC8783773.1"/>
    </source>
</evidence>
<reference evidence="4 5" key="1">
    <citation type="submission" date="2022-10" db="EMBL/GenBank/DDBJ databases">
        <title>paucibacter sp. hw8 Genome sequencing.</title>
        <authorList>
            <person name="Park S."/>
        </authorList>
    </citation>
    <scope>NUCLEOTIDE SEQUENCE [LARGE SCALE GENOMIC DNA]</scope>
    <source>
        <strain evidence="5">hw8</strain>
    </source>
</reference>
<dbReference type="SUPFAM" id="SSF51182">
    <property type="entry name" value="RmlC-like cupins"/>
    <property type="match status" value="1"/>
</dbReference>
<dbReference type="InterPro" id="IPR014710">
    <property type="entry name" value="RmlC-like_jellyroll"/>
</dbReference>
<dbReference type="RefSeq" id="WP_273594887.1">
    <property type="nucleotide sequence ID" value="NZ_JAQQXS010000001.1"/>
</dbReference>
<dbReference type="SMART" id="SM00342">
    <property type="entry name" value="HTH_ARAC"/>
    <property type="match status" value="1"/>
</dbReference>
<proteinExistence type="predicted"/>
<feature type="compositionally biased region" description="Basic residues" evidence="2">
    <location>
        <begin position="1"/>
        <end position="10"/>
    </location>
</feature>
<dbReference type="Pfam" id="PF02311">
    <property type="entry name" value="AraC_binding"/>
    <property type="match status" value="1"/>
</dbReference>
<protein>
    <submittedName>
        <fullName evidence="4">Helix-turn-helix transcriptional regulator</fullName>
    </submittedName>
</protein>
<evidence type="ECO:0000259" key="3">
    <source>
        <dbReference type="PROSITE" id="PS01124"/>
    </source>
</evidence>
<accession>A0ABT5KN32</accession>
<sequence>MPTSQRRHRTERISLPPLDPQRYAPTPERPVRAKSRVLAHHEDIHAHHHGWGQLVFSISGVVRVSTERATYLVPPSRAVWIPPGVIHAVTAIEQVHLRTLYLHQHPDRIGPGLPSGTVAAAAWADCRVMEVSPLLRELVLQLAQLSHESASEREHWLASLIEDELRRANCLRLGIDLPQDKRLRRFCEALLQDPQRHADLEGWAAEVGASTRTISRLFRQELGSSYVQWRQQVLLARALTLAARRQPMGLIAAELGYASASAFSAMVTRTVGMPPSRFFAEA</sequence>
<comment type="caution">
    <text evidence="4">The sequence shown here is derived from an EMBL/GenBank/DDBJ whole genome shotgun (WGS) entry which is preliminary data.</text>
</comment>
<dbReference type="Gene3D" id="2.60.120.10">
    <property type="entry name" value="Jelly Rolls"/>
    <property type="match status" value="1"/>
</dbReference>
<gene>
    <name evidence="4" type="ORF">PRZ01_01030</name>
</gene>
<organism evidence="4 5">
    <name type="scientific">Roseateles koreensis</name>
    <dbReference type="NCBI Taxonomy" id="2987526"/>
    <lineage>
        <taxon>Bacteria</taxon>
        <taxon>Pseudomonadati</taxon>
        <taxon>Pseudomonadota</taxon>
        <taxon>Betaproteobacteria</taxon>
        <taxon>Burkholderiales</taxon>
        <taxon>Sphaerotilaceae</taxon>
        <taxon>Roseateles</taxon>
    </lineage>
</organism>
<evidence type="ECO:0000256" key="2">
    <source>
        <dbReference type="SAM" id="MobiDB-lite"/>
    </source>
</evidence>
<dbReference type="EMBL" id="JAQQXS010000001">
    <property type="protein sequence ID" value="MDC8783773.1"/>
    <property type="molecule type" value="Genomic_DNA"/>
</dbReference>
<dbReference type="PROSITE" id="PS01124">
    <property type="entry name" value="HTH_ARAC_FAMILY_2"/>
    <property type="match status" value="1"/>
</dbReference>
<keyword evidence="1" id="KW-0238">DNA-binding</keyword>
<feature type="region of interest" description="Disordered" evidence="2">
    <location>
        <begin position="1"/>
        <end position="29"/>
    </location>
</feature>
<dbReference type="Gene3D" id="1.10.10.60">
    <property type="entry name" value="Homeodomain-like"/>
    <property type="match status" value="1"/>
</dbReference>
<evidence type="ECO:0000256" key="1">
    <source>
        <dbReference type="ARBA" id="ARBA00023125"/>
    </source>
</evidence>
<dbReference type="Pfam" id="PF12833">
    <property type="entry name" value="HTH_18"/>
    <property type="match status" value="1"/>
</dbReference>
<dbReference type="Proteomes" id="UP001219862">
    <property type="component" value="Unassembled WGS sequence"/>
</dbReference>
<dbReference type="InterPro" id="IPR018060">
    <property type="entry name" value="HTH_AraC"/>
</dbReference>
<dbReference type="CDD" id="cd06124">
    <property type="entry name" value="cupin_NimR-like_N"/>
    <property type="match status" value="1"/>
</dbReference>
<dbReference type="PANTHER" id="PTHR11019:SF159">
    <property type="entry name" value="TRANSCRIPTIONAL REGULATOR-RELATED"/>
    <property type="match status" value="1"/>
</dbReference>